<comment type="caution">
    <text evidence="2">The sequence shown here is derived from an EMBL/GenBank/DDBJ whole genome shotgun (WGS) entry which is preliminary data.</text>
</comment>
<feature type="domain" description="Aspartate/homoserine dehydrogenase NAD-binding" evidence="1">
    <location>
        <begin position="10"/>
        <end position="81"/>
    </location>
</feature>
<dbReference type="Proteomes" id="UP001596379">
    <property type="component" value="Unassembled WGS sequence"/>
</dbReference>
<dbReference type="Pfam" id="PF03447">
    <property type="entry name" value="NAD_binding_3"/>
    <property type="match status" value="1"/>
</dbReference>
<gene>
    <name evidence="2" type="ORF">ACFQO0_03825</name>
</gene>
<protein>
    <submittedName>
        <fullName evidence="2">Homoserine dehydrogenase</fullName>
    </submittedName>
</protein>
<accession>A0ABW2J2G6</accession>
<sequence length="125" mass="13336">MSKQTIAIVGLGRVGSVFLAELLRRPNKDIEVVAVAENGDTSGKILAKSQGIAVLDTDALIAMGEKIDILFDLTGVPAVRRDLREKLMAADNRHTIIATETIAKLIWSLVASDVALPSVHGKTGY</sequence>
<dbReference type="EMBL" id="JBHTCC010000001">
    <property type="protein sequence ID" value="MFC7297563.1"/>
    <property type="molecule type" value="Genomic_DNA"/>
</dbReference>
<dbReference type="SUPFAM" id="SSF51735">
    <property type="entry name" value="NAD(P)-binding Rossmann-fold domains"/>
    <property type="match status" value="1"/>
</dbReference>
<name>A0ABW2J2G6_9BURK</name>
<dbReference type="RefSeq" id="WP_382232706.1">
    <property type="nucleotide sequence ID" value="NZ_JBHTCC010000001.1"/>
</dbReference>
<dbReference type="InterPro" id="IPR036291">
    <property type="entry name" value="NAD(P)-bd_dom_sf"/>
</dbReference>
<dbReference type="InterPro" id="IPR005106">
    <property type="entry name" value="Asp/hSer_DH_NAD-bd"/>
</dbReference>
<evidence type="ECO:0000259" key="1">
    <source>
        <dbReference type="Pfam" id="PF03447"/>
    </source>
</evidence>
<dbReference type="Gene3D" id="3.40.50.720">
    <property type="entry name" value="NAD(P)-binding Rossmann-like Domain"/>
    <property type="match status" value="1"/>
</dbReference>
<keyword evidence="3" id="KW-1185">Reference proteome</keyword>
<reference evidence="3" key="1">
    <citation type="journal article" date="2019" name="Int. J. Syst. Evol. Microbiol.">
        <title>The Global Catalogue of Microorganisms (GCM) 10K type strain sequencing project: providing services to taxonomists for standard genome sequencing and annotation.</title>
        <authorList>
            <consortium name="The Broad Institute Genomics Platform"/>
            <consortium name="The Broad Institute Genome Sequencing Center for Infectious Disease"/>
            <person name="Wu L."/>
            <person name="Ma J."/>
        </authorList>
    </citation>
    <scope>NUCLEOTIDE SEQUENCE [LARGE SCALE GENOMIC DNA]</scope>
    <source>
        <strain evidence="3">CCUG 36956</strain>
    </source>
</reference>
<organism evidence="2 3">
    <name type="scientific">Herminiimonas aquatilis</name>
    <dbReference type="NCBI Taxonomy" id="345342"/>
    <lineage>
        <taxon>Bacteria</taxon>
        <taxon>Pseudomonadati</taxon>
        <taxon>Pseudomonadota</taxon>
        <taxon>Betaproteobacteria</taxon>
        <taxon>Burkholderiales</taxon>
        <taxon>Oxalobacteraceae</taxon>
        <taxon>Herminiimonas</taxon>
    </lineage>
</organism>
<evidence type="ECO:0000313" key="3">
    <source>
        <dbReference type="Proteomes" id="UP001596379"/>
    </source>
</evidence>
<proteinExistence type="predicted"/>
<evidence type="ECO:0000313" key="2">
    <source>
        <dbReference type="EMBL" id="MFC7297563.1"/>
    </source>
</evidence>